<keyword evidence="5 8" id="KW-0482">Metalloprotease</keyword>
<proteinExistence type="inferred from homology"/>
<evidence type="ECO:0000256" key="3">
    <source>
        <dbReference type="ARBA" id="ARBA00022723"/>
    </source>
</evidence>
<name>A0A559JMA4_9BACL</name>
<dbReference type="GO" id="GO:0008270">
    <property type="term" value="F:zinc ion binding"/>
    <property type="evidence" value="ECO:0007669"/>
    <property type="project" value="UniProtKB-ARBA"/>
</dbReference>
<comment type="cofactor">
    <cofactor evidence="9">
        <name>Zn(2+)</name>
        <dbReference type="ChEBI" id="CHEBI:29105"/>
    </cofactor>
    <text evidence="9">Binds 1 zinc ion per subunit.</text>
</comment>
<evidence type="ECO:0000256" key="9">
    <source>
        <dbReference type="PIRSR" id="PIRSR006615-1"/>
    </source>
</evidence>
<dbReference type="InterPro" id="IPR001333">
    <property type="entry name" value="Peptidase_M32_Taq"/>
</dbReference>
<feature type="binding site" evidence="9">
    <location>
        <position position="312"/>
    </location>
    <ligand>
        <name>Zn(2+)</name>
        <dbReference type="ChEBI" id="CHEBI:29105"/>
        <note>catalytic</note>
    </ligand>
</feature>
<keyword evidence="1 8" id="KW-0121">Carboxypeptidase</keyword>
<evidence type="ECO:0000256" key="5">
    <source>
        <dbReference type="ARBA" id="ARBA00023049"/>
    </source>
</evidence>
<dbReference type="EMBL" id="VNJI01000073">
    <property type="protein sequence ID" value="TVY01012.1"/>
    <property type="molecule type" value="Genomic_DNA"/>
</dbReference>
<evidence type="ECO:0000256" key="1">
    <source>
        <dbReference type="ARBA" id="ARBA00022645"/>
    </source>
</evidence>
<dbReference type="CDD" id="cd06460">
    <property type="entry name" value="M32_Taq"/>
    <property type="match status" value="1"/>
</dbReference>
<dbReference type="PANTHER" id="PTHR34217:SF1">
    <property type="entry name" value="CARBOXYPEPTIDASE 1"/>
    <property type="match status" value="1"/>
</dbReference>
<dbReference type="GO" id="GO:0006508">
    <property type="term" value="P:proteolysis"/>
    <property type="evidence" value="ECO:0007669"/>
    <property type="project" value="UniProtKB-UniRule"/>
</dbReference>
<feature type="active site" description="Proton donor/acceptor" evidence="10">
    <location>
        <position position="283"/>
    </location>
</feature>
<dbReference type="PIRSF" id="PIRSF006615">
    <property type="entry name" value="Zn_crbxpep_Taq"/>
    <property type="match status" value="1"/>
</dbReference>
<feature type="binding site" evidence="9">
    <location>
        <position position="286"/>
    </location>
    <ligand>
        <name>Zn(2+)</name>
        <dbReference type="ChEBI" id="CHEBI:29105"/>
        <note>catalytic</note>
    </ligand>
</feature>
<keyword evidence="4 8" id="KW-0378">Hydrolase</keyword>
<comment type="caution">
    <text evidence="11">The sequence shown here is derived from an EMBL/GenBank/DDBJ whole genome shotgun (WGS) entry which is preliminary data.</text>
</comment>
<evidence type="ECO:0000313" key="12">
    <source>
        <dbReference type="Proteomes" id="UP000317036"/>
    </source>
</evidence>
<gene>
    <name evidence="11" type="ORF">FPZ49_33000</name>
</gene>
<dbReference type="PRINTS" id="PR00998">
    <property type="entry name" value="CRBOXYPTASET"/>
</dbReference>
<dbReference type="OrthoDB" id="9772308at2"/>
<feature type="binding site" evidence="9">
    <location>
        <position position="282"/>
    </location>
    <ligand>
        <name>Zn(2+)</name>
        <dbReference type="ChEBI" id="CHEBI:29105"/>
        <note>catalytic</note>
    </ligand>
</feature>
<keyword evidence="9" id="KW-0862">Zinc</keyword>
<accession>A0A559JMA4</accession>
<dbReference type="GO" id="GO:0004181">
    <property type="term" value="F:metallocarboxypeptidase activity"/>
    <property type="evidence" value="ECO:0007669"/>
    <property type="project" value="UniProtKB-UniRule"/>
</dbReference>
<evidence type="ECO:0000256" key="2">
    <source>
        <dbReference type="ARBA" id="ARBA00022670"/>
    </source>
</evidence>
<protein>
    <recommendedName>
        <fullName evidence="8">Metal-dependent carboxypeptidase</fullName>
        <ecNumber evidence="8">3.4.17.19</ecNumber>
    </recommendedName>
</protein>
<dbReference type="EC" id="3.4.17.19" evidence="8"/>
<dbReference type="FunFam" id="1.10.1370.30:FF:000003">
    <property type="entry name" value="Thermostable carboxypeptidase 1"/>
    <property type="match status" value="1"/>
</dbReference>
<keyword evidence="2 8" id="KW-0645">Protease</keyword>
<dbReference type="Pfam" id="PF02074">
    <property type="entry name" value="Peptidase_M32"/>
    <property type="match status" value="1"/>
</dbReference>
<comment type="function">
    <text evidence="8">Broad specificity carboxypetidase that releases amino acids sequentially from the C-terminus, including neutral, aromatic, polar and basic residues.</text>
</comment>
<keyword evidence="12" id="KW-1185">Reference proteome</keyword>
<comment type="catalytic activity">
    <reaction evidence="6 8">
        <text>Release of a C-terminal amino acid with broad specificity, except for -Pro.</text>
        <dbReference type="EC" id="3.4.17.19"/>
    </reaction>
</comment>
<evidence type="ECO:0000256" key="6">
    <source>
        <dbReference type="ARBA" id="ARBA00052755"/>
    </source>
</evidence>
<dbReference type="Gene3D" id="1.10.1370.30">
    <property type="match status" value="1"/>
</dbReference>
<evidence type="ECO:0000256" key="7">
    <source>
        <dbReference type="ARBA" id="ARBA00061580"/>
    </source>
</evidence>
<keyword evidence="3 8" id="KW-0479">Metal-binding</keyword>
<dbReference type="PROSITE" id="PS52034">
    <property type="entry name" value="PEPTIDASE_M32"/>
    <property type="match status" value="1"/>
</dbReference>
<sequence length="518" mass="59403">MIRVYLVKGDKPVTTVTLETKLDEFKLYLKKMKSYEEAIGLIYWDMRTGAPKKGIGTRSEVVGELSGELFKMQVSEQMGTFLDYFTAADVNEKLDRTMRKIVSECKKEYDRSKKIPPARYQEYVVLTSQSEAAWEEAKHNSDFASFQPYLEKIVAMNLEFIELWGYEGHKYNTLLDMYEPGMTVEKLDQVFGALREKVVPLLAAIQDSPHKPETSFLKQTFEKEQQKKFSLYILKQMGYDFDAGRLDETVHPFATGLNPGDVRITTRYLTDDVNSALFGTIHEGGHALYEQNISTDLIGTPLCTGTSMGIHESQSRFWENMIGRSRPFWSRYYGDLQRNYPGQFDGVEAEAFYRATNEVKPSLIRIEADELTYNLHIMIRYEIEKALFSGAVKVAELPQVWNEKYQEYLGVSPSNNGEGVLQDVHWSGGAFGYFPSYALGNMYAAQFKRTIEQELGDLDELVAAGNLIPIKSWLADKIYQYGKLLTPAEIVQQVTGEELNPEYLVDYLREKYTDIYKL</sequence>
<dbReference type="Proteomes" id="UP000317036">
    <property type="component" value="Unassembled WGS sequence"/>
</dbReference>
<reference evidence="11 12" key="1">
    <citation type="submission" date="2019-07" db="EMBL/GenBank/DDBJ databases">
        <authorList>
            <person name="Kim J."/>
        </authorList>
    </citation>
    <scope>NUCLEOTIDE SEQUENCE [LARGE SCALE GENOMIC DNA]</scope>
    <source>
        <strain evidence="11 12">JC52</strain>
    </source>
</reference>
<dbReference type="AlphaFoldDB" id="A0A559JMA4"/>
<evidence type="ECO:0000256" key="10">
    <source>
        <dbReference type="PIRSR" id="PIRSR006615-2"/>
    </source>
</evidence>
<dbReference type="PANTHER" id="PTHR34217">
    <property type="entry name" value="METAL-DEPENDENT CARBOXYPEPTIDASE"/>
    <property type="match status" value="1"/>
</dbReference>
<comment type="similarity">
    <text evidence="7 8">Belongs to the peptidase M32 family.</text>
</comment>
<evidence type="ECO:0000256" key="4">
    <source>
        <dbReference type="ARBA" id="ARBA00022801"/>
    </source>
</evidence>
<evidence type="ECO:0000256" key="8">
    <source>
        <dbReference type="PIRNR" id="PIRNR006615"/>
    </source>
</evidence>
<evidence type="ECO:0000313" key="11">
    <source>
        <dbReference type="EMBL" id="TVY01012.1"/>
    </source>
</evidence>
<organism evidence="11 12">
    <name type="scientific">Paenibacillus cremeus</name>
    <dbReference type="NCBI Taxonomy" id="2163881"/>
    <lineage>
        <taxon>Bacteria</taxon>
        <taxon>Bacillati</taxon>
        <taxon>Bacillota</taxon>
        <taxon>Bacilli</taxon>
        <taxon>Bacillales</taxon>
        <taxon>Paenibacillaceae</taxon>
        <taxon>Paenibacillus</taxon>
    </lineage>
</organism>
<dbReference type="SUPFAM" id="SSF55486">
    <property type="entry name" value="Metalloproteases ('zincins'), catalytic domain"/>
    <property type="match status" value="1"/>
</dbReference>